<dbReference type="AlphaFoldDB" id="A0AAD9IFG6"/>
<feature type="transmembrane region" description="Helical" evidence="12">
    <location>
        <begin position="310"/>
        <end position="330"/>
    </location>
</feature>
<dbReference type="Gene3D" id="1.20.1250.20">
    <property type="entry name" value="MFS general substrate transporter like domains"/>
    <property type="match status" value="1"/>
</dbReference>
<evidence type="ECO:0000256" key="4">
    <source>
        <dbReference type="ARBA" id="ARBA00022448"/>
    </source>
</evidence>
<dbReference type="PANTHER" id="PTHR23516:SF1">
    <property type="entry name" value="MOLYBDATE-ANION TRANSPORTER"/>
    <property type="match status" value="1"/>
</dbReference>
<proteinExistence type="predicted"/>
<evidence type="ECO:0000256" key="9">
    <source>
        <dbReference type="ARBA" id="ARBA00023136"/>
    </source>
</evidence>
<dbReference type="Proteomes" id="UP001255856">
    <property type="component" value="Unassembled WGS sequence"/>
</dbReference>
<comment type="subcellular location">
    <subcellularLocation>
        <location evidence="2">Cell membrane</location>
        <topology evidence="2">Multi-pass membrane protein</topology>
    </subcellularLocation>
</comment>
<evidence type="ECO:0000313" key="13">
    <source>
        <dbReference type="EMBL" id="KAK2077243.1"/>
    </source>
</evidence>
<evidence type="ECO:0000313" key="14">
    <source>
        <dbReference type="Proteomes" id="UP001255856"/>
    </source>
</evidence>
<feature type="transmembrane region" description="Helical" evidence="12">
    <location>
        <begin position="158"/>
        <end position="176"/>
    </location>
</feature>
<dbReference type="CDD" id="cd17487">
    <property type="entry name" value="MFS_MFSD5_like"/>
    <property type="match status" value="1"/>
</dbReference>
<keyword evidence="7 12" id="KW-1133">Transmembrane helix</keyword>
<keyword evidence="5" id="KW-1003">Cell membrane</keyword>
<dbReference type="GO" id="GO:0006811">
    <property type="term" value="P:monoatomic ion transport"/>
    <property type="evidence" value="ECO:0007669"/>
    <property type="project" value="UniProtKB-KW"/>
</dbReference>
<comment type="function">
    <text evidence="1">Mediates high-affinity intracellular uptake of the rare oligo-element molybdenum.</text>
</comment>
<dbReference type="PANTHER" id="PTHR23516">
    <property type="entry name" value="SAM (S-ADENOSYL METHIONINE) TRANSPORTER"/>
    <property type="match status" value="1"/>
</dbReference>
<keyword evidence="8" id="KW-0406">Ion transport</keyword>
<feature type="transmembrane region" description="Helical" evidence="12">
    <location>
        <begin position="238"/>
        <end position="259"/>
    </location>
</feature>
<dbReference type="SUPFAM" id="SSF103473">
    <property type="entry name" value="MFS general substrate transporter"/>
    <property type="match status" value="1"/>
</dbReference>
<keyword evidence="4" id="KW-0813">Transport</keyword>
<name>A0AAD9IFG6_PROWI</name>
<feature type="transmembrane region" description="Helical" evidence="12">
    <location>
        <begin position="123"/>
        <end position="146"/>
    </location>
</feature>
<gene>
    <name evidence="13" type="ORF">QBZ16_004877</name>
</gene>
<sequence length="437" mass="47091">MDAFYVALFLGGAILAGILESGKVLGKGVAAAADPAFGKFKLNYLVVYSFMMAGDCGRKRSALLYVLCYTLGCFTKHVPSFWVLFAGRILCGIATSLLYSVFESWVVSEHQSRGFAPESLGTVFSEAVFLGNGLIAILAGLFAHALVDSMHLGPVSPFDAAALVLVTGGVIIWMTWGENYGCTAEGEGLRTSMAKAYQLIKGDGKIALLGAMQSLFEGSMYTFVFLWTPALSFNGEHIPHGMIFACFMVASMVGAALAGKLMEAGRVKTEKYMQGVFVVAALCLSVPVIVPPIKEPMSRNGLSYAGKMHLLAFCGFELCVGMFWPSMMTMRSAHIPEEVRSTVINCFRIPLNFFVCVVLYNVGSYPLSTMFGMCSCFLAICFGCQKQFAALLHQERAGNHFNEDDRVEAEAALLLTPTRKAAAAYAKGAKEIEVSAA</sequence>
<dbReference type="GO" id="GO:0015098">
    <property type="term" value="F:molybdate ion transmembrane transporter activity"/>
    <property type="evidence" value="ECO:0007669"/>
    <property type="project" value="InterPro"/>
</dbReference>
<keyword evidence="14" id="KW-1185">Reference proteome</keyword>
<evidence type="ECO:0000256" key="8">
    <source>
        <dbReference type="ARBA" id="ARBA00023065"/>
    </source>
</evidence>
<evidence type="ECO:0000256" key="7">
    <source>
        <dbReference type="ARBA" id="ARBA00022989"/>
    </source>
</evidence>
<dbReference type="Pfam" id="PF05631">
    <property type="entry name" value="MFS_5"/>
    <property type="match status" value="1"/>
</dbReference>
<dbReference type="InterPro" id="IPR008509">
    <property type="entry name" value="MOT2/MFSD5"/>
</dbReference>
<feature type="transmembrane region" description="Helical" evidence="12">
    <location>
        <begin position="206"/>
        <end position="226"/>
    </location>
</feature>
<organism evidence="13 14">
    <name type="scientific">Prototheca wickerhamii</name>
    <dbReference type="NCBI Taxonomy" id="3111"/>
    <lineage>
        <taxon>Eukaryota</taxon>
        <taxon>Viridiplantae</taxon>
        <taxon>Chlorophyta</taxon>
        <taxon>core chlorophytes</taxon>
        <taxon>Trebouxiophyceae</taxon>
        <taxon>Chlorellales</taxon>
        <taxon>Chlorellaceae</taxon>
        <taxon>Prototheca</taxon>
    </lineage>
</organism>
<evidence type="ECO:0000256" key="11">
    <source>
        <dbReference type="ARBA" id="ARBA00032555"/>
    </source>
</evidence>
<reference evidence="13" key="1">
    <citation type="submission" date="2021-01" db="EMBL/GenBank/DDBJ databases">
        <authorList>
            <person name="Eckstrom K.M.E."/>
        </authorList>
    </citation>
    <scope>NUCLEOTIDE SEQUENCE</scope>
    <source>
        <strain evidence="13">UVCC 0001</strain>
    </source>
</reference>
<evidence type="ECO:0000256" key="1">
    <source>
        <dbReference type="ARBA" id="ARBA00003019"/>
    </source>
</evidence>
<dbReference type="GO" id="GO:0005886">
    <property type="term" value="C:plasma membrane"/>
    <property type="evidence" value="ECO:0007669"/>
    <property type="project" value="UniProtKB-SubCell"/>
</dbReference>
<keyword evidence="6 12" id="KW-0812">Transmembrane</keyword>
<dbReference type="EMBL" id="JASFZW010000007">
    <property type="protein sequence ID" value="KAK2077243.1"/>
    <property type="molecule type" value="Genomic_DNA"/>
</dbReference>
<evidence type="ECO:0000256" key="10">
    <source>
        <dbReference type="ARBA" id="ARBA00030646"/>
    </source>
</evidence>
<dbReference type="InterPro" id="IPR036259">
    <property type="entry name" value="MFS_trans_sf"/>
</dbReference>
<evidence type="ECO:0000256" key="6">
    <source>
        <dbReference type="ARBA" id="ARBA00022692"/>
    </source>
</evidence>
<evidence type="ECO:0000256" key="2">
    <source>
        <dbReference type="ARBA" id="ARBA00004651"/>
    </source>
</evidence>
<feature type="transmembrane region" description="Helical" evidence="12">
    <location>
        <begin position="81"/>
        <end position="102"/>
    </location>
</feature>
<protein>
    <recommendedName>
        <fullName evidence="3">Molybdate-anion transporter</fullName>
    </recommendedName>
    <alternativeName>
        <fullName evidence="10">Major facilitator superfamily domain-containing protein 5</fullName>
    </alternativeName>
    <alternativeName>
        <fullName evidence="11">Molybdate transporter 2 homolog</fullName>
    </alternativeName>
</protein>
<keyword evidence="9 12" id="KW-0472">Membrane</keyword>
<evidence type="ECO:0000256" key="12">
    <source>
        <dbReference type="SAM" id="Phobius"/>
    </source>
</evidence>
<evidence type="ECO:0000256" key="5">
    <source>
        <dbReference type="ARBA" id="ARBA00022475"/>
    </source>
</evidence>
<feature type="transmembrane region" description="Helical" evidence="12">
    <location>
        <begin position="271"/>
        <end position="290"/>
    </location>
</feature>
<evidence type="ECO:0000256" key="3">
    <source>
        <dbReference type="ARBA" id="ARBA00021242"/>
    </source>
</evidence>
<accession>A0AAD9IFG6</accession>
<comment type="caution">
    <text evidence="13">The sequence shown here is derived from an EMBL/GenBank/DDBJ whole genome shotgun (WGS) entry which is preliminary data.</text>
</comment>